<evidence type="ECO:0000313" key="2">
    <source>
        <dbReference type="Proteomes" id="UP001459277"/>
    </source>
</evidence>
<proteinExistence type="predicted"/>
<accession>A0AAW2E796</accession>
<keyword evidence="2" id="KW-1185">Reference proteome</keyword>
<gene>
    <name evidence="1" type="ORF">SO802_003965</name>
</gene>
<feature type="non-terminal residue" evidence="1">
    <location>
        <position position="1"/>
    </location>
</feature>
<comment type="caution">
    <text evidence="1">The sequence shown here is derived from an EMBL/GenBank/DDBJ whole genome shotgun (WGS) entry which is preliminary data.</text>
</comment>
<evidence type="ECO:0000313" key="1">
    <source>
        <dbReference type="EMBL" id="KAL0016896.1"/>
    </source>
</evidence>
<name>A0AAW2E796_9ROSI</name>
<dbReference type="EMBL" id="JAZDWU010000001">
    <property type="protein sequence ID" value="KAL0016896.1"/>
    <property type="molecule type" value="Genomic_DNA"/>
</dbReference>
<reference evidence="1 2" key="1">
    <citation type="submission" date="2024-01" db="EMBL/GenBank/DDBJ databases">
        <title>A telomere-to-telomere, gap-free genome of sweet tea (Lithocarpus litseifolius).</title>
        <authorList>
            <person name="Zhou J."/>
        </authorList>
    </citation>
    <scope>NUCLEOTIDE SEQUENCE [LARGE SCALE GENOMIC DNA]</scope>
    <source>
        <strain evidence="1">Zhou-2022a</strain>
        <tissue evidence="1">Leaf</tissue>
    </source>
</reference>
<organism evidence="1 2">
    <name type="scientific">Lithocarpus litseifolius</name>
    <dbReference type="NCBI Taxonomy" id="425828"/>
    <lineage>
        <taxon>Eukaryota</taxon>
        <taxon>Viridiplantae</taxon>
        <taxon>Streptophyta</taxon>
        <taxon>Embryophyta</taxon>
        <taxon>Tracheophyta</taxon>
        <taxon>Spermatophyta</taxon>
        <taxon>Magnoliopsida</taxon>
        <taxon>eudicotyledons</taxon>
        <taxon>Gunneridae</taxon>
        <taxon>Pentapetalae</taxon>
        <taxon>rosids</taxon>
        <taxon>fabids</taxon>
        <taxon>Fagales</taxon>
        <taxon>Fagaceae</taxon>
        <taxon>Lithocarpus</taxon>
    </lineage>
</organism>
<dbReference type="AlphaFoldDB" id="A0AAW2E796"/>
<protein>
    <submittedName>
        <fullName evidence="1">Uncharacterized protein</fullName>
    </submittedName>
</protein>
<sequence length="54" mass="6144">AVSAQALRGNHYGLRFNAHPFCTKNGVELVEKVEVEVKVEMEEYEAFEKFGNDI</sequence>
<dbReference type="Proteomes" id="UP001459277">
    <property type="component" value="Unassembled WGS sequence"/>
</dbReference>